<feature type="region of interest" description="Disordered" evidence="1">
    <location>
        <begin position="236"/>
        <end position="263"/>
    </location>
</feature>
<gene>
    <name evidence="3" type="ORF">HP550_02530</name>
</gene>
<dbReference type="InterPro" id="IPR011009">
    <property type="entry name" value="Kinase-like_dom_sf"/>
</dbReference>
<keyword evidence="2" id="KW-0472">Membrane</keyword>
<organism evidence="3 4">
    <name type="scientific">Cellulomonas humilata</name>
    <dbReference type="NCBI Taxonomy" id="144055"/>
    <lineage>
        <taxon>Bacteria</taxon>
        <taxon>Bacillati</taxon>
        <taxon>Actinomycetota</taxon>
        <taxon>Actinomycetes</taxon>
        <taxon>Micrococcales</taxon>
        <taxon>Cellulomonadaceae</taxon>
        <taxon>Cellulomonas</taxon>
    </lineage>
</organism>
<evidence type="ECO:0000313" key="3">
    <source>
        <dbReference type="EMBL" id="NUU16128.1"/>
    </source>
</evidence>
<dbReference type="Proteomes" id="UP000565724">
    <property type="component" value="Unassembled WGS sequence"/>
</dbReference>
<comment type="caution">
    <text evidence="3">The sequence shown here is derived from an EMBL/GenBank/DDBJ whole genome shotgun (WGS) entry which is preliminary data.</text>
</comment>
<dbReference type="Gene3D" id="1.10.510.10">
    <property type="entry name" value="Transferase(Phosphotransferase) domain 1"/>
    <property type="match status" value="1"/>
</dbReference>
<feature type="compositionally biased region" description="Basic and acidic residues" evidence="1">
    <location>
        <begin position="243"/>
        <end position="260"/>
    </location>
</feature>
<keyword evidence="4" id="KW-1185">Reference proteome</keyword>
<evidence type="ECO:0000313" key="4">
    <source>
        <dbReference type="Proteomes" id="UP000565724"/>
    </source>
</evidence>
<keyword evidence="2" id="KW-0812">Transmembrane</keyword>
<evidence type="ECO:0008006" key="5">
    <source>
        <dbReference type="Google" id="ProtNLM"/>
    </source>
</evidence>
<reference evidence="3 4" key="1">
    <citation type="submission" date="2020-05" db="EMBL/GenBank/DDBJ databases">
        <title>Genome Sequencing of Type Strains.</title>
        <authorList>
            <person name="Lemaire J.F."/>
            <person name="Inderbitzin P."/>
            <person name="Gregorio O.A."/>
            <person name="Collins S.B."/>
            <person name="Wespe N."/>
            <person name="Knight-Connoni V."/>
        </authorList>
    </citation>
    <scope>NUCLEOTIDE SEQUENCE [LARGE SCALE GENOMIC DNA]</scope>
    <source>
        <strain evidence="3 4">ATCC 25174</strain>
    </source>
</reference>
<dbReference type="AlphaFoldDB" id="A0A7Y5ZZ20"/>
<evidence type="ECO:0000256" key="1">
    <source>
        <dbReference type="SAM" id="MobiDB-lite"/>
    </source>
</evidence>
<evidence type="ECO:0000256" key="2">
    <source>
        <dbReference type="SAM" id="Phobius"/>
    </source>
</evidence>
<feature type="transmembrane region" description="Helical" evidence="2">
    <location>
        <begin position="269"/>
        <end position="290"/>
    </location>
</feature>
<proteinExistence type="predicted"/>
<sequence length="429" mass="44499">MDSVLVPSDVESALAMAGFRAVEVTGAGWLAAALDGSDRRLELHVVPGVVDDRTAKRAVRLRDVRYEHLPQVLEVLDLSPGRLGLVVEHVPGLSLAQIRAARAPLTDGEAATVTIPLAGAIEALHAAGLTHGSVSESTVVVRPDGRPVLTDLRGALGGAGDPEADLRRLVTTVLAQMPGADVHLVAGIAGELTLRDGFTELLGVPGLRAGQVVDACFRATEPTPVRLPDAGQLASSALSTGAREGDPARRQVGTRRDERARRRRQGVRLTVTAVAAVLVLGGGVAGWRLLGAQAPAATAAAQETPDPVEAAIELSRLRAEVLGAGDQAALGAVEVVDGPAYRADSLLLPDLDGVRLDGLTVDVQDAWLVTDEDTRGTTDVAVTSATSAYDRVPADGGAATQVAASTARTVVLGLRWTPGGWRVWDVRQP</sequence>
<dbReference type="RefSeq" id="WP_175346031.1">
    <property type="nucleotide sequence ID" value="NZ_JABMCI010000042.1"/>
</dbReference>
<protein>
    <recommendedName>
        <fullName evidence="5">Protein kinase domain-containing protein</fullName>
    </recommendedName>
</protein>
<accession>A0A7Y5ZZ20</accession>
<keyword evidence="2" id="KW-1133">Transmembrane helix</keyword>
<name>A0A7Y5ZZ20_9CELL</name>
<dbReference type="EMBL" id="JABMCI010000042">
    <property type="protein sequence ID" value="NUU16128.1"/>
    <property type="molecule type" value="Genomic_DNA"/>
</dbReference>
<dbReference type="SUPFAM" id="SSF56112">
    <property type="entry name" value="Protein kinase-like (PK-like)"/>
    <property type="match status" value="1"/>
</dbReference>